<sequence>MEKTTLHSPIEKIYPPGKKIDETGKLLKVGTVTFPNNQEKIPFSPVVQAFKSSDNKNLHINAVVFVTSFGPANNELNFEIYQNQYVDLDGKLQVQFFICYDLLDDPGTVFDIYEISFDANKKPFGKHLFTDVNTIQTFLWDIDPDTSRGTETTVQHN</sequence>
<proteinExistence type="predicted"/>
<organism evidence="1 2">
    <name type="scientific">Flavobacterium cheongpyeongense</name>
    <dbReference type="NCBI Taxonomy" id="2212651"/>
    <lineage>
        <taxon>Bacteria</taxon>
        <taxon>Pseudomonadati</taxon>
        <taxon>Bacteroidota</taxon>
        <taxon>Flavobacteriia</taxon>
        <taxon>Flavobacteriales</taxon>
        <taxon>Flavobacteriaceae</taxon>
        <taxon>Flavobacterium</taxon>
    </lineage>
</organism>
<dbReference type="OrthoDB" id="1261979at2"/>
<dbReference type="RefSeq" id="WP_110307466.1">
    <property type="nucleotide sequence ID" value="NZ_QJHK01000014.1"/>
</dbReference>
<accession>A0A2V4BLK1</accession>
<dbReference type="AlphaFoldDB" id="A0A2V4BLK1"/>
<dbReference type="EMBL" id="QJHK01000014">
    <property type="protein sequence ID" value="PXY39838.1"/>
    <property type="molecule type" value="Genomic_DNA"/>
</dbReference>
<protein>
    <submittedName>
        <fullName evidence="1">Uncharacterized protein</fullName>
    </submittedName>
</protein>
<name>A0A2V4BLK1_9FLAO</name>
<evidence type="ECO:0000313" key="2">
    <source>
        <dbReference type="Proteomes" id="UP000247903"/>
    </source>
</evidence>
<comment type="caution">
    <text evidence="1">The sequence shown here is derived from an EMBL/GenBank/DDBJ whole genome shotgun (WGS) entry which is preliminary data.</text>
</comment>
<dbReference type="Proteomes" id="UP000247903">
    <property type="component" value="Unassembled WGS sequence"/>
</dbReference>
<gene>
    <name evidence="1" type="ORF">DMB65_15050</name>
</gene>
<reference evidence="1 2" key="1">
    <citation type="submission" date="2018-05" db="EMBL/GenBank/DDBJ databases">
        <title>Flavobacterium sp. strain IMCC34759, incomplete genome.</title>
        <authorList>
            <person name="Joung Y."/>
            <person name="Cho J."/>
        </authorList>
    </citation>
    <scope>NUCLEOTIDE SEQUENCE [LARGE SCALE GENOMIC DNA]</scope>
    <source>
        <strain evidence="1 2">IMCC34759</strain>
    </source>
</reference>
<evidence type="ECO:0000313" key="1">
    <source>
        <dbReference type="EMBL" id="PXY39838.1"/>
    </source>
</evidence>
<keyword evidence="2" id="KW-1185">Reference proteome</keyword>